<protein>
    <recommendedName>
        <fullName evidence="4">Large ribosomal subunit protein bL17</fullName>
    </recommendedName>
</protein>
<dbReference type="Proteomes" id="UP000186469">
    <property type="component" value="Unassembled WGS sequence"/>
</dbReference>
<dbReference type="InterPro" id="IPR036373">
    <property type="entry name" value="Ribosomal_bL17_sf"/>
</dbReference>
<dbReference type="AlphaFoldDB" id="A0A1M7SDK6"/>
<dbReference type="OrthoDB" id="9809073at2"/>
<dbReference type="Pfam" id="PF01196">
    <property type="entry name" value="Ribosomal_L17"/>
    <property type="match status" value="1"/>
</dbReference>
<dbReference type="HAMAP" id="MF_01368">
    <property type="entry name" value="Ribosomal_bL17"/>
    <property type="match status" value="1"/>
</dbReference>
<organism evidence="6 7">
    <name type="scientific">Desulfovibrio litoralis DSM 11393</name>
    <dbReference type="NCBI Taxonomy" id="1121455"/>
    <lineage>
        <taxon>Bacteria</taxon>
        <taxon>Pseudomonadati</taxon>
        <taxon>Thermodesulfobacteriota</taxon>
        <taxon>Desulfovibrionia</taxon>
        <taxon>Desulfovibrionales</taxon>
        <taxon>Desulfovibrionaceae</taxon>
        <taxon>Desulfovibrio</taxon>
    </lineage>
</organism>
<dbReference type="NCBIfam" id="TIGR00059">
    <property type="entry name" value="L17"/>
    <property type="match status" value="1"/>
</dbReference>
<accession>A0A1M7SDK6</accession>
<reference evidence="6 7" key="1">
    <citation type="submission" date="2016-12" db="EMBL/GenBank/DDBJ databases">
        <authorList>
            <person name="Song W.-J."/>
            <person name="Kurnit D.M."/>
        </authorList>
    </citation>
    <scope>NUCLEOTIDE SEQUENCE [LARGE SCALE GENOMIC DNA]</scope>
    <source>
        <strain evidence="6 7">DSM 11393</strain>
    </source>
</reference>
<evidence type="ECO:0000256" key="1">
    <source>
        <dbReference type="ARBA" id="ARBA00008777"/>
    </source>
</evidence>
<keyword evidence="2 4" id="KW-0689">Ribosomal protein</keyword>
<dbReference type="Gene3D" id="3.90.1030.10">
    <property type="entry name" value="Ribosomal protein L17"/>
    <property type="match status" value="1"/>
</dbReference>
<evidence type="ECO:0000256" key="4">
    <source>
        <dbReference type="HAMAP-Rule" id="MF_01368"/>
    </source>
</evidence>
<keyword evidence="7" id="KW-1185">Reference proteome</keyword>
<evidence type="ECO:0000313" key="6">
    <source>
        <dbReference type="EMBL" id="SHN56590.1"/>
    </source>
</evidence>
<dbReference type="FunFam" id="3.90.1030.10:FF:000001">
    <property type="entry name" value="50S ribosomal protein L17"/>
    <property type="match status" value="1"/>
</dbReference>
<evidence type="ECO:0000256" key="3">
    <source>
        <dbReference type="ARBA" id="ARBA00023274"/>
    </source>
</evidence>
<comment type="similarity">
    <text evidence="1 4 5">Belongs to the bacterial ribosomal protein bL17 family.</text>
</comment>
<evidence type="ECO:0000256" key="5">
    <source>
        <dbReference type="RuleBase" id="RU000660"/>
    </source>
</evidence>
<proteinExistence type="inferred from homology"/>
<dbReference type="GO" id="GO:0003735">
    <property type="term" value="F:structural constituent of ribosome"/>
    <property type="evidence" value="ECO:0007669"/>
    <property type="project" value="InterPro"/>
</dbReference>
<dbReference type="RefSeq" id="WP_072696499.1">
    <property type="nucleotide sequence ID" value="NZ_FRDI01000003.1"/>
</dbReference>
<sequence>MRHSNTGRKLSRSGNHRKALFRNMTKALLTYGKIRTTEAKAKELRSVVEPLITLALRDDLHSRRLAYDFLGNHQMVQTLFAEVAPPFKGVNGGYTRITKLALPRKGDSAPMAVLELTKESVKTEA</sequence>
<dbReference type="GO" id="GO:0006412">
    <property type="term" value="P:translation"/>
    <property type="evidence" value="ECO:0007669"/>
    <property type="project" value="UniProtKB-UniRule"/>
</dbReference>
<dbReference type="STRING" id="1121455.SAMN02745728_00812"/>
<keyword evidence="3 4" id="KW-0687">Ribonucleoprotein</keyword>
<dbReference type="InterPro" id="IPR000456">
    <property type="entry name" value="Ribosomal_bL17"/>
</dbReference>
<dbReference type="GO" id="GO:0022625">
    <property type="term" value="C:cytosolic large ribosomal subunit"/>
    <property type="evidence" value="ECO:0007669"/>
    <property type="project" value="TreeGrafter"/>
</dbReference>
<dbReference type="EMBL" id="FRDI01000003">
    <property type="protein sequence ID" value="SHN56590.1"/>
    <property type="molecule type" value="Genomic_DNA"/>
</dbReference>
<name>A0A1M7SDK6_9BACT</name>
<dbReference type="PANTHER" id="PTHR14413:SF16">
    <property type="entry name" value="LARGE RIBOSOMAL SUBUNIT PROTEIN BL17M"/>
    <property type="match status" value="1"/>
</dbReference>
<gene>
    <name evidence="4" type="primary">rplQ</name>
    <name evidence="6" type="ORF">SAMN02745728_00812</name>
</gene>
<comment type="subunit">
    <text evidence="4">Part of the 50S ribosomal subunit. Contacts protein L32.</text>
</comment>
<dbReference type="SUPFAM" id="SSF64263">
    <property type="entry name" value="Prokaryotic ribosomal protein L17"/>
    <property type="match status" value="1"/>
</dbReference>
<evidence type="ECO:0000256" key="2">
    <source>
        <dbReference type="ARBA" id="ARBA00022980"/>
    </source>
</evidence>
<evidence type="ECO:0000313" key="7">
    <source>
        <dbReference type="Proteomes" id="UP000186469"/>
    </source>
</evidence>
<dbReference type="PANTHER" id="PTHR14413">
    <property type="entry name" value="RIBOSOMAL PROTEIN L17"/>
    <property type="match status" value="1"/>
</dbReference>